<keyword evidence="2" id="KW-1185">Reference proteome</keyword>
<sequence length="264" mass="31052">MCEMDTDFAFTVQPPSARREPSFVFARKVQFSANKELSIRRSKAVVQPRPVPDNDIWKRKPPDFSVRLYRSLQLPQLTAEYEREEVDTRNRIRFWETVSELSKLQGELFPDLMGRWEPPKLQTRFPHIGPYEASLMFVKNGKFPSGPYKDPKPHDFRQYETDIPDFDTTYERDPSDLKLKYQALNTVHGLPSFKDKQQGMRCKKITTFKPQELKWDSKLALPNDAYPPKSASFTRHRRRRGAYSALLDRVEEKLTKTWQAMDTS</sequence>
<dbReference type="AlphaFoldDB" id="A0AAV7MD30"/>
<name>A0AAV7MD30_PLEWA</name>
<proteinExistence type="predicted"/>
<evidence type="ECO:0000313" key="2">
    <source>
        <dbReference type="Proteomes" id="UP001066276"/>
    </source>
</evidence>
<organism evidence="1 2">
    <name type="scientific">Pleurodeles waltl</name>
    <name type="common">Iberian ribbed newt</name>
    <dbReference type="NCBI Taxonomy" id="8319"/>
    <lineage>
        <taxon>Eukaryota</taxon>
        <taxon>Metazoa</taxon>
        <taxon>Chordata</taxon>
        <taxon>Craniata</taxon>
        <taxon>Vertebrata</taxon>
        <taxon>Euteleostomi</taxon>
        <taxon>Amphibia</taxon>
        <taxon>Batrachia</taxon>
        <taxon>Caudata</taxon>
        <taxon>Salamandroidea</taxon>
        <taxon>Salamandridae</taxon>
        <taxon>Pleurodelinae</taxon>
        <taxon>Pleurodeles</taxon>
    </lineage>
</organism>
<evidence type="ECO:0000313" key="1">
    <source>
        <dbReference type="EMBL" id="KAJ1101442.1"/>
    </source>
</evidence>
<dbReference type="Proteomes" id="UP001066276">
    <property type="component" value="Chromosome 10"/>
</dbReference>
<gene>
    <name evidence="1" type="ORF">NDU88_006510</name>
</gene>
<protein>
    <submittedName>
        <fullName evidence="1">Uncharacterized protein</fullName>
    </submittedName>
</protein>
<reference evidence="1" key="1">
    <citation type="journal article" date="2022" name="bioRxiv">
        <title>Sequencing and chromosome-scale assembly of the giantPleurodeles waltlgenome.</title>
        <authorList>
            <person name="Brown T."/>
            <person name="Elewa A."/>
            <person name="Iarovenko S."/>
            <person name="Subramanian E."/>
            <person name="Araus A.J."/>
            <person name="Petzold A."/>
            <person name="Susuki M."/>
            <person name="Suzuki K.-i.T."/>
            <person name="Hayashi T."/>
            <person name="Toyoda A."/>
            <person name="Oliveira C."/>
            <person name="Osipova E."/>
            <person name="Leigh N.D."/>
            <person name="Simon A."/>
            <person name="Yun M.H."/>
        </authorList>
    </citation>
    <scope>NUCLEOTIDE SEQUENCE</scope>
    <source>
        <strain evidence="1">20211129_DDA</strain>
        <tissue evidence="1">Liver</tissue>
    </source>
</reference>
<dbReference type="EMBL" id="JANPWB010000014">
    <property type="protein sequence ID" value="KAJ1101442.1"/>
    <property type="molecule type" value="Genomic_DNA"/>
</dbReference>
<accession>A0AAV7MD30</accession>
<comment type="caution">
    <text evidence="1">The sequence shown here is derived from an EMBL/GenBank/DDBJ whole genome shotgun (WGS) entry which is preliminary data.</text>
</comment>